<accession>A0A410RZ40</accession>
<reference evidence="2 3" key="1">
    <citation type="submission" date="2018-12" db="EMBL/GenBank/DDBJ databases">
        <title>Complete Genome Sequence of the Corallopyronin A producing Myxobacterium Corallococcus coralloides B035.</title>
        <authorList>
            <person name="Bouhired S.M."/>
            <person name="Rupp O."/>
            <person name="Blom J."/>
            <person name="Schaeberle T.F."/>
            <person name="Kehraus S."/>
            <person name="Schiefer A."/>
            <person name="Pfarr K."/>
            <person name="Goesmann A."/>
            <person name="Hoerauf A."/>
            <person name="Koenig G.M."/>
        </authorList>
    </citation>
    <scope>NUCLEOTIDE SEQUENCE [LARGE SCALE GENOMIC DNA]</scope>
    <source>
        <strain evidence="2 3">B035</strain>
    </source>
</reference>
<feature type="signal peptide" evidence="1">
    <location>
        <begin position="1"/>
        <end position="33"/>
    </location>
</feature>
<evidence type="ECO:0000313" key="2">
    <source>
        <dbReference type="EMBL" id="QAT87217.1"/>
    </source>
</evidence>
<dbReference type="EMBL" id="CP034669">
    <property type="protein sequence ID" value="QAT87217.1"/>
    <property type="molecule type" value="Genomic_DNA"/>
</dbReference>
<organism evidence="2 3">
    <name type="scientific">Corallococcus coralloides</name>
    <name type="common">Myxococcus coralloides</name>
    <dbReference type="NCBI Taxonomy" id="184914"/>
    <lineage>
        <taxon>Bacteria</taxon>
        <taxon>Pseudomonadati</taxon>
        <taxon>Myxococcota</taxon>
        <taxon>Myxococcia</taxon>
        <taxon>Myxococcales</taxon>
        <taxon>Cystobacterineae</taxon>
        <taxon>Myxococcaceae</taxon>
        <taxon>Corallococcus</taxon>
    </lineage>
</organism>
<sequence>MHSRNTPFVAVVVAALALVGAGCGGGAHVQASAAEPSATAVYLAQAQCGPQDSTVSCCVKTHPSNPARCGATDFEAEEILFGARVAKELAREDLPEWKRYCMNEYAKCQEQDWIGSCYDCFRSCEGQQGEWPHDRCFRQRKGR</sequence>
<name>A0A410RZ40_CORCK</name>
<dbReference type="Proteomes" id="UP000288758">
    <property type="component" value="Chromosome"/>
</dbReference>
<evidence type="ECO:0000256" key="1">
    <source>
        <dbReference type="SAM" id="SignalP"/>
    </source>
</evidence>
<feature type="chain" id="PRO_5019444518" description="Lipoprotein" evidence="1">
    <location>
        <begin position="34"/>
        <end position="143"/>
    </location>
</feature>
<gene>
    <name evidence="2" type="ORF">EJ065_5684</name>
</gene>
<dbReference type="AlphaFoldDB" id="A0A410RZ40"/>
<evidence type="ECO:0008006" key="4">
    <source>
        <dbReference type="Google" id="ProtNLM"/>
    </source>
</evidence>
<proteinExistence type="predicted"/>
<keyword evidence="1" id="KW-0732">Signal</keyword>
<evidence type="ECO:0000313" key="3">
    <source>
        <dbReference type="Proteomes" id="UP000288758"/>
    </source>
</evidence>
<protein>
    <recommendedName>
        <fullName evidence="4">Lipoprotein</fullName>
    </recommendedName>
</protein>
<dbReference type="PROSITE" id="PS51257">
    <property type="entry name" value="PROKAR_LIPOPROTEIN"/>
    <property type="match status" value="1"/>
</dbReference>